<evidence type="ECO:0008006" key="6">
    <source>
        <dbReference type="Google" id="ProtNLM"/>
    </source>
</evidence>
<dbReference type="STRING" id="1524460.IX84_15360"/>
<name>A0A098S5K2_9BACT</name>
<evidence type="ECO:0000256" key="3">
    <source>
        <dbReference type="SAM" id="SignalP"/>
    </source>
</evidence>
<proteinExistence type="predicted"/>
<protein>
    <recommendedName>
        <fullName evidence="6">Tetratricopeptide repeat protein</fullName>
    </recommendedName>
</protein>
<organism evidence="4 5">
    <name type="scientific">Phaeodactylibacter xiamenensis</name>
    <dbReference type="NCBI Taxonomy" id="1524460"/>
    <lineage>
        <taxon>Bacteria</taxon>
        <taxon>Pseudomonadati</taxon>
        <taxon>Bacteroidota</taxon>
        <taxon>Saprospiria</taxon>
        <taxon>Saprospirales</taxon>
        <taxon>Haliscomenobacteraceae</taxon>
        <taxon>Phaeodactylibacter</taxon>
    </lineage>
</organism>
<feature type="signal peptide" evidence="3">
    <location>
        <begin position="1"/>
        <end position="18"/>
    </location>
</feature>
<dbReference type="Gene3D" id="1.25.40.10">
    <property type="entry name" value="Tetratricopeptide repeat domain"/>
    <property type="match status" value="2"/>
</dbReference>
<evidence type="ECO:0000313" key="4">
    <source>
        <dbReference type="EMBL" id="KGE87375.1"/>
    </source>
</evidence>
<dbReference type="RefSeq" id="WP_044222260.1">
    <property type="nucleotide sequence ID" value="NZ_JBKAGJ010000036.1"/>
</dbReference>
<dbReference type="Pfam" id="PF13174">
    <property type="entry name" value="TPR_6"/>
    <property type="match status" value="2"/>
</dbReference>
<sequence>MKQINKILWVFLSMAVLAACTTTKSRSDMSALSEAYHNTTAHYNGYFNADELIMLSRALLEQSHTDNYTKLLPIYKHLAVEDATVVAQDLDIAMEKVTVVVNLHPYSKWVDDSYLVFGKAQYYKRDYEAAEATFRFFSNEFSPEEMRKKEKKADAAKKASKKKKKKKKRKKSRSKKNKMSKKKARALKKYNKAVRKARKSGGQAPEKPAILQSGKDQEMADAKEEKRKENEAALEEENAANDDPKKNPLKHQLAYQEGMLYYAKTLIERDKFDGAERVIRELEQDPGTFAETKAELAVIKAHLYISEEAYVDALPALENAIEMTDDKALKARYAFIMAQIYQKLGNSRGAYAGFEQALNYRPDYVMAFNCKLNMAQNAWASGTGSAREARASLEKLLREEKNAEFKDQIYFALAMIAFKEGDQAEGVRNLQLSLQHDSGNQGQKAEAYVTLADFYYEGESYVKAKNYYDSTLMVMTEQDERYKRVKGMASSLTDIAKNLEIIALQDSLLTISQMTPAEQEALALEIKKKQDEARRKQLIAQANQQANQRFGNLNNRVNASASLGSEESSFFAYDDRRQKRGIRDFQRVWGTRPLEDNWRRSAASSNDIIEEIGSDDGSDILTDEEIEKLLGAVPKTEGDIAAAEIQLQEAMSKLGALYRERLENYDQAVAVLEGLNERFPGNTYELDSWYQLYLAYTDMGNNEKARYYADKILEKYPNTAYALIIKNPNYAEELVKEERELNRYYDETYAAFTSGNYRLAFDRSQQAKDKFGAANPFQPKFALLSAMSTGNMEGKEAYVEALRKVVARYPDTEEQLRAREILRLLGETTTSLPAGAKEEIEAFTQEDDKLHYTIIAFKDKEVSLTDAKVKVSDYNEKYHKLDRIRISNIYLGTTADDRIPILVLRRFKDKQDAMKYYNGVQRNKSEFVDGGVEFELFPVTQNNYREILKQRKIDGYRLFFQQYYLN</sequence>
<feature type="compositionally biased region" description="Basic and acidic residues" evidence="2">
    <location>
        <begin position="147"/>
        <end position="157"/>
    </location>
</feature>
<reference evidence="4 5" key="1">
    <citation type="journal article" date="2014" name="Int. J. Syst. Evol. Microbiol.">
        <title>Phaeodactylibacter xiamenensis gen. nov., sp. nov., a member of the family Saprospiraceae isolated from the marine alga Phaeodactylum tricornutum.</title>
        <authorList>
            <person name="Chen Z.Jr."/>
            <person name="Lei X."/>
            <person name="Lai Q."/>
            <person name="Li Y."/>
            <person name="Zhang B."/>
            <person name="Zhang J."/>
            <person name="Zhang H."/>
            <person name="Yang L."/>
            <person name="Zheng W."/>
            <person name="Tian Y."/>
            <person name="Yu Z."/>
            <person name="Xu H.Jr."/>
            <person name="Zheng T."/>
        </authorList>
    </citation>
    <scope>NUCLEOTIDE SEQUENCE [LARGE SCALE GENOMIC DNA]</scope>
    <source>
        <strain evidence="4 5">KD52</strain>
    </source>
</reference>
<evidence type="ECO:0000313" key="5">
    <source>
        <dbReference type="Proteomes" id="UP000029736"/>
    </source>
</evidence>
<keyword evidence="5" id="KW-1185">Reference proteome</keyword>
<dbReference type="PROSITE" id="PS51257">
    <property type="entry name" value="PROKAR_LIPOPROTEIN"/>
    <property type="match status" value="1"/>
</dbReference>
<feature type="repeat" description="TPR" evidence="1">
    <location>
        <begin position="331"/>
        <end position="364"/>
    </location>
</feature>
<dbReference type="InterPro" id="IPR019734">
    <property type="entry name" value="TPR_rpt"/>
</dbReference>
<gene>
    <name evidence="4" type="ORF">IX84_15360</name>
</gene>
<feature type="compositionally biased region" description="Basic residues" evidence="2">
    <location>
        <begin position="158"/>
        <end position="199"/>
    </location>
</feature>
<dbReference type="SMART" id="SM00028">
    <property type="entry name" value="TPR"/>
    <property type="match status" value="5"/>
</dbReference>
<dbReference type="OrthoDB" id="1522549at2"/>
<keyword evidence="3" id="KW-0732">Signal</keyword>
<dbReference type="InterPro" id="IPR011990">
    <property type="entry name" value="TPR-like_helical_dom_sf"/>
</dbReference>
<feature type="chain" id="PRO_5001939834" description="Tetratricopeptide repeat protein" evidence="3">
    <location>
        <begin position="19"/>
        <end position="966"/>
    </location>
</feature>
<dbReference type="AlphaFoldDB" id="A0A098S5K2"/>
<evidence type="ECO:0000256" key="1">
    <source>
        <dbReference type="PROSITE-ProRule" id="PRU00339"/>
    </source>
</evidence>
<comment type="caution">
    <text evidence="4">The sequence shown here is derived from an EMBL/GenBank/DDBJ whole genome shotgun (WGS) entry which is preliminary data.</text>
</comment>
<accession>A0A098S5K2</accession>
<feature type="region of interest" description="Disordered" evidence="2">
    <location>
        <begin position="147"/>
        <end position="249"/>
    </location>
</feature>
<dbReference type="SUPFAM" id="SSF48452">
    <property type="entry name" value="TPR-like"/>
    <property type="match status" value="2"/>
</dbReference>
<dbReference type="EMBL" id="JPOS01000037">
    <property type="protein sequence ID" value="KGE87375.1"/>
    <property type="molecule type" value="Genomic_DNA"/>
</dbReference>
<dbReference type="Proteomes" id="UP000029736">
    <property type="component" value="Unassembled WGS sequence"/>
</dbReference>
<feature type="compositionally biased region" description="Basic and acidic residues" evidence="2">
    <location>
        <begin position="215"/>
        <end position="231"/>
    </location>
</feature>
<evidence type="ECO:0000256" key="2">
    <source>
        <dbReference type="SAM" id="MobiDB-lite"/>
    </source>
</evidence>
<dbReference type="PROSITE" id="PS50005">
    <property type="entry name" value="TPR"/>
    <property type="match status" value="1"/>
</dbReference>
<keyword evidence="1" id="KW-0802">TPR repeat</keyword>